<keyword evidence="6" id="KW-1185">Reference proteome</keyword>
<dbReference type="AlphaFoldDB" id="W8UB43"/>
<dbReference type="eggNOG" id="COG2768">
    <property type="taxonomic scope" value="Bacteria"/>
</dbReference>
<dbReference type="PANTHER" id="PTHR43122">
    <property type="entry name" value="FERREDOXIN SUBUNIT OF PYRUVATE:FLAVODOXIN OXIDOREDUCTASE-RELATED"/>
    <property type="match status" value="1"/>
</dbReference>
<feature type="domain" description="4Fe-4S ferredoxin-type" evidence="4">
    <location>
        <begin position="1"/>
        <end position="30"/>
    </location>
</feature>
<dbReference type="Gene3D" id="3.30.70.20">
    <property type="match status" value="2"/>
</dbReference>
<evidence type="ECO:0000256" key="2">
    <source>
        <dbReference type="ARBA" id="ARBA00023004"/>
    </source>
</evidence>
<evidence type="ECO:0000313" key="5">
    <source>
        <dbReference type="EMBL" id="AHM58006.1"/>
    </source>
</evidence>
<reference evidence="5 6" key="1">
    <citation type="journal article" date="2014" name="Genome Announc.">
        <title>Complete Genome Sequence of Amino Acid-Utilizing Eubacterium acidaminophilum al-2 (DSM 3953).</title>
        <authorList>
            <person name="Poehlein A."/>
            <person name="Andreesen J.R."/>
            <person name="Daniel R."/>
        </authorList>
    </citation>
    <scope>NUCLEOTIDE SEQUENCE [LARGE SCALE GENOMIC DNA]</scope>
    <source>
        <strain evidence="5 6">DSM 3953</strain>
        <plasmid evidence="6">Plasmid EAL2_808p</plasmid>
    </source>
</reference>
<proteinExistence type="predicted"/>
<dbReference type="EMBL" id="CP007453">
    <property type="protein sequence ID" value="AHM58006.1"/>
    <property type="molecule type" value="Genomic_DNA"/>
</dbReference>
<evidence type="ECO:0000313" key="6">
    <source>
        <dbReference type="Proteomes" id="UP000019591"/>
    </source>
</evidence>
<keyword evidence="3" id="KW-0411">Iron-sulfur</keyword>
<dbReference type="InterPro" id="IPR017900">
    <property type="entry name" value="4Fe4S_Fe_S_CS"/>
</dbReference>
<dbReference type="PROSITE" id="PS00198">
    <property type="entry name" value="4FE4S_FER_1"/>
    <property type="match status" value="1"/>
</dbReference>
<gene>
    <name evidence="5" type="ORF">EAL2_808p05030</name>
</gene>
<evidence type="ECO:0000256" key="1">
    <source>
        <dbReference type="ARBA" id="ARBA00022723"/>
    </source>
</evidence>
<accession>W8UB43</accession>
<dbReference type="PROSITE" id="PS51379">
    <property type="entry name" value="4FE4S_FER_2"/>
    <property type="match status" value="2"/>
</dbReference>
<dbReference type="Proteomes" id="UP000019591">
    <property type="component" value="Plasmid EAL2_808p"/>
</dbReference>
<dbReference type="RefSeq" id="WP_025436855.1">
    <property type="nucleotide sequence ID" value="NZ_CP007453.1"/>
</dbReference>
<evidence type="ECO:0000256" key="3">
    <source>
        <dbReference type="ARBA" id="ARBA00023014"/>
    </source>
</evidence>
<dbReference type="SUPFAM" id="SSF54862">
    <property type="entry name" value="4Fe-4S ferredoxins"/>
    <property type="match status" value="1"/>
</dbReference>
<dbReference type="KEGG" id="eac:EAL2_808p05030"/>
<keyword evidence="2" id="KW-0408">Iron</keyword>
<protein>
    <recommendedName>
        <fullName evidence="4">4Fe-4S ferredoxin-type domain-containing protein</fullName>
    </recommendedName>
</protein>
<keyword evidence="5" id="KW-0614">Plasmid</keyword>
<keyword evidence="1" id="KW-0479">Metal-binding</keyword>
<dbReference type="HOGENOM" id="CLU_139698_5_3_9"/>
<dbReference type="GO" id="GO:0051536">
    <property type="term" value="F:iron-sulfur cluster binding"/>
    <property type="evidence" value="ECO:0007669"/>
    <property type="project" value="UniProtKB-KW"/>
</dbReference>
<evidence type="ECO:0000259" key="4">
    <source>
        <dbReference type="PROSITE" id="PS51379"/>
    </source>
</evidence>
<feature type="domain" description="4Fe-4S ferredoxin-type" evidence="4">
    <location>
        <begin position="37"/>
        <end position="65"/>
    </location>
</feature>
<dbReference type="Pfam" id="PF12838">
    <property type="entry name" value="Fer4_7"/>
    <property type="match status" value="1"/>
</dbReference>
<dbReference type="PATRIC" id="fig|1286171.3.peg.2683"/>
<dbReference type="PANTHER" id="PTHR43122:SF1">
    <property type="entry name" value="IRON-SULFUR-BINDING PROTEIN"/>
    <property type="match status" value="1"/>
</dbReference>
<organism evidence="5 6">
    <name type="scientific">Peptoclostridium acidaminophilum DSM 3953</name>
    <dbReference type="NCBI Taxonomy" id="1286171"/>
    <lineage>
        <taxon>Bacteria</taxon>
        <taxon>Bacillati</taxon>
        <taxon>Bacillota</taxon>
        <taxon>Clostridia</taxon>
        <taxon>Peptostreptococcales</taxon>
        <taxon>Peptoclostridiaceae</taxon>
        <taxon>Peptoclostridium</taxon>
    </lineage>
</organism>
<geneLocation type="plasmid" evidence="5 6">
    <name>EAL2_808p</name>
</geneLocation>
<sequence>MKVKVDAIRCKQCELCAANCPKKAITFSEEINEFGYQTVVVDHEKCIGCGICYTMCPDGVYEILG</sequence>
<dbReference type="InterPro" id="IPR017896">
    <property type="entry name" value="4Fe4S_Fe-S-bd"/>
</dbReference>
<name>W8UB43_PEPAC</name>
<dbReference type="GO" id="GO:0046872">
    <property type="term" value="F:metal ion binding"/>
    <property type="evidence" value="ECO:0007669"/>
    <property type="project" value="UniProtKB-KW"/>
</dbReference>
<dbReference type="OrthoDB" id="9804603at2"/>